<dbReference type="PIRSF" id="PIRSF036492">
    <property type="entry name" value="ALDH"/>
    <property type="match status" value="1"/>
</dbReference>
<accession>A0A9D9IZ94</accession>
<dbReference type="SUPFAM" id="SSF53720">
    <property type="entry name" value="ALDH-like"/>
    <property type="match status" value="1"/>
</dbReference>
<evidence type="ECO:0000313" key="9">
    <source>
        <dbReference type="EMBL" id="MBO8480821.1"/>
    </source>
</evidence>
<dbReference type="FunFam" id="3.40.309.10:FF:000003">
    <property type="entry name" value="Aldehyde dehydrogenase"/>
    <property type="match status" value="1"/>
</dbReference>
<dbReference type="InterPro" id="IPR016162">
    <property type="entry name" value="Ald_DH_N"/>
</dbReference>
<dbReference type="FunFam" id="3.40.605.10:FF:000004">
    <property type="entry name" value="Aldehyde dehydrogenase"/>
    <property type="match status" value="1"/>
</dbReference>
<evidence type="ECO:0000256" key="2">
    <source>
        <dbReference type="ARBA" id="ARBA00023002"/>
    </source>
</evidence>
<organism evidence="9 10">
    <name type="scientific">Candidatus Cryptobacteroides avistercoris</name>
    <dbReference type="NCBI Taxonomy" id="2840758"/>
    <lineage>
        <taxon>Bacteria</taxon>
        <taxon>Pseudomonadati</taxon>
        <taxon>Bacteroidota</taxon>
        <taxon>Bacteroidia</taxon>
        <taxon>Bacteroidales</taxon>
        <taxon>Candidatus Cryptobacteroides</taxon>
    </lineage>
</organism>
<evidence type="ECO:0000256" key="5">
    <source>
        <dbReference type="PIRSR" id="PIRSR036492-1"/>
    </source>
</evidence>
<evidence type="ECO:0000256" key="1">
    <source>
        <dbReference type="ARBA" id="ARBA00009986"/>
    </source>
</evidence>
<dbReference type="InterPro" id="IPR016161">
    <property type="entry name" value="Ald_DH/histidinol_DH"/>
</dbReference>
<dbReference type="Gene3D" id="3.40.605.10">
    <property type="entry name" value="Aldehyde Dehydrogenase, Chain A, domain 1"/>
    <property type="match status" value="1"/>
</dbReference>
<dbReference type="AlphaFoldDB" id="A0A9D9IZ94"/>
<dbReference type="InterPro" id="IPR012394">
    <property type="entry name" value="Aldehyde_DH_NAD(P)"/>
</dbReference>
<evidence type="ECO:0000256" key="4">
    <source>
        <dbReference type="PIRNR" id="PIRNR036492"/>
    </source>
</evidence>
<comment type="caution">
    <text evidence="9">The sequence shown here is derived from an EMBL/GenBank/DDBJ whole genome shotgun (WGS) entry which is preliminary data.</text>
</comment>
<feature type="active site" evidence="5">
    <location>
        <position position="243"/>
    </location>
</feature>
<dbReference type="GO" id="GO:0006081">
    <property type="term" value="P:aldehyde metabolic process"/>
    <property type="evidence" value="ECO:0007669"/>
    <property type="project" value="InterPro"/>
</dbReference>
<dbReference type="PANTHER" id="PTHR43570">
    <property type="entry name" value="ALDEHYDE DEHYDROGENASE"/>
    <property type="match status" value="1"/>
</dbReference>
<keyword evidence="2 4" id="KW-0560">Oxidoreductase</keyword>
<comment type="similarity">
    <text evidence="1 4 7">Belongs to the aldehyde dehydrogenase family.</text>
</comment>
<evidence type="ECO:0000256" key="3">
    <source>
        <dbReference type="ARBA" id="ARBA00023027"/>
    </source>
</evidence>
<evidence type="ECO:0000259" key="8">
    <source>
        <dbReference type="Pfam" id="PF00171"/>
    </source>
</evidence>
<sequence>MNIGAIVDSQKAFFRSGETLARDFRRAQLRKLLSALYSWEDTLCDALKEDLHKSPEEAYMTEISMVRGEIRNQLRHLRSRMRRSRVSTPLAHFPCRGYEVMEPLGTVLIVSPWNYPVQLLLSPLAGAIAAGCTAVLKTSPSAPAVSAVLRRMIEECFRPEYVAVVEGHREVNEELFARRFDLVFLTGSPELGKVAMKAAAEHLTPVVLELGGKSPCIVDSEADLKVAARRIAWGKTLNAGQTCIAPDYLLLHEDIKDAFVEAFRQALAELHGPDIRKSSHYARIVSDRAFGRLTSYLRQGRIVAGGRTDAAGRFIEPTLLDGVDPDSPVMQEEIFGPVFPIVTWRSPEEVEEFVRSREKPLALYYFGNVRSGRELAGRCSSGGACINDCIMHIVNERLPFGGVGNSGMGAYHGRYSFEAFSHRRAIVETPTWIDLPFRYMPYKAIRLVRKILR</sequence>
<dbReference type="GO" id="GO:0004029">
    <property type="term" value="F:aldehyde dehydrogenase (NAD+) activity"/>
    <property type="evidence" value="ECO:0007669"/>
    <property type="project" value="TreeGrafter"/>
</dbReference>
<gene>
    <name evidence="9" type="ORF">IAB76_06935</name>
</gene>
<dbReference type="EMBL" id="JADILW010000104">
    <property type="protein sequence ID" value="MBO8480821.1"/>
    <property type="molecule type" value="Genomic_DNA"/>
</dbReference>
<dbReference type="Gene3D" id="3.40.309.10">
    <property type="entry name" value="Aldehyde Dehydrogenase, Chain A, domain 2"/>
    <property type="match status" value="1"/>
</dbReference>
<protein>
    <recommendedName>
        <fullName evidence="4">Aldehyde dehydrogenase</fullName>
    </recommendedName>
</protein>
<reference evidence="9" key="2">
    <citation type="journal article" date="2021" name="PeerJ">
        <title>Extensive microbial diversity within the chicken gut microbiome revealed by metagenomics and culture.</title>
        <authorList>
            <person name="Gilroy R."/>
            <person name="Ravi A."/>
            <person name="Getino M."/>
            <person name="Pursley I."/>
            <person name="Horton D.L."/>
            <person name="Alikhan N.F."/>
            <person name="Baker D."/>
            <person name="Gharbi K."/>
            <person name="Hall N."/>
            <person name="Watson M."/>
            <person name="Adriaenssens E.M."/>
            <person name="Foster-Nyarko E."/>
            <person name="Jarju S."/>
            <person name="Secka A."/>
            <person name="Antonio M."/>
            <person name="Oren A."/>
            <person name="Chaudhuri R.R."/>
            <person name="La Ragione R."/>
            <person name="Hildebrand F."/>
            <person name="Pallen M.J."/>
        </authorList>
    </citation>
    <scope>NUCLEOTIDE SEQUENCE</scope>
    <source>
        <strain evidence="9">B3-1481</strain>
    </source>
</reference>
<dbReference type="Pfam" id="PF00171">
    <property type="entry name" value="Aldedh"/>
    <property type="match status" value="1"/>
</dbReference>
<dbReference type="GO" id="GO:0005737">
    <property type="term" value="C:cytoplasm"/>
    <property type="evidence" value="ECO:0007669"/>
    <property type="project" value="TreeGrafter"/>
</dbReference>
<feature type="active site" evidence="5 6">
    <location>
        <position position="209"/>
    </location>
</feature>
<dbReference type="InterPro" id="IPR016163">
    <property type="entry name" value="Ald_DH_C"/>
</dbReference>
<dbReference type="InterPro" id="IPR029510">
    <property type="entry name" value="Ald_DH_CS_GLU"/>
</dbReference>
<feature type="domain" description="Aldehyde dehydrogenase" evidence="8">
    <location>
        <begin position="6"/>
        <end position="424"/>
    </location>
</feature>
<dbReference type="InterPro" id="IPR015590">
    <property type="entry name" value="Aldehyde_DH_dom"/>
</dbReference>
<dbReference type="PANTHER" id="PTHR43570:SF16">
    <property type="entry name" value="ALDEHYDE DEHYDROGENASE TYPE III, ISOFORM Q"/>
    <property type="match status" value="1"/>
</dbReference>
<evidence type="ECO:0000256" key="6">
    <source>
        <dbReference type="PROSITE-ProRule" id="PRU10007"/>
    </source>
</evidence>
<evidence type="ECO:0000256" key="7">
    <source>
        <dbReference type="RuleBase" id="RU003345"/>
    </source>
</evidence>
<dbReference type="PROSITE" id="PS00687">
    <property type="entry name" value="ALDEHYDE_DEHYDR_GLU"/>
    <property type="match status" value="1"/>
</dbReference>
<dbReference type="Proteomes" id="UP000823769">
    <property type="component" value="Unassembled WGS sequence"/>
</dbReference>
<keyword evidence="3" id="KW-0520">NAD</keyword>
<evidence type="ECO:0000313" key="10">
    <source>
        <dbReference type="Proteomes" id="UP000823769"/>
    </source>
</evidence>
<name>A0A9D9IZ94_9BACT</name>
<proteinExistence type="inferred from homology"/>
<reference evidence="9" key="1">
    <citation type="submission" date="2020-10" db="EMBL/GenBank/DDBJ databases">
        <authorList>
            <person name="Gilroy R."/>
        </authorList>
    </citation>
    <scope>NUCLEOTIDE SEQUENCE</scope>
    <source>
        <strain evidence="9">B3-1481</strain>
    </source>
</reference>